<evidence type="ECO:0000256" key="2">
    <source>
        <dbReference type="ARBA" id="ARBA00022771"/>
    </source>
</evidence>
<keyword evidence="3" id="KW-0862">Zinc</keyword>
<sequence length="153" mass="16782">MIANQARILNGSLPMLQRNLRTQIKGMSRVLQKVPIVPTKALKSSLSCQEPVGGHDKPASNSLGKVIAKLQLHFTCKVCGGKSQKEISKVAYYSGVVIVRCDGCQNNHLIADNLGWFTDLNGKKNIEEILAEKGETVKRIISIKQEEIVTKAN</sequence>
<dbReference type="PANTHER" id="PTHR20922">
    <property type="entry name" value="DNL-TYPE ZINC FINGER PROTEIN"/>
    <property type="match status" value="1"/>
</dbReference>
<evidence type="ECO:0000313" key="7">
    <source>
        <dbReference type="Proteomes" id="UP001187531"/>
    </source>
</evidence>
<proteinExistence type="predicted"/>
<keyword evidence="2 4" id="KW-0863">Zinc-finger</keyword>
<dbReference type="InterPro" id="IPR024158">
    <property type="entry name" value="Mt_import_TIM15"/>
</dbReference>
<dbReference type="PANTHER" id="PTHR20922:SF13">
    <property type="entry name" value="DNL-TYPE ZINC FINGER PROTEIN"/>
    <property type="match status" value="1"/>
</dbReference>
<comment type="caution">
    <text evidence="6">The sequence shown here is derived from an EMBL/GenBank/DDBJ whole genome shotgun (WGS) entry which is preliminary data.</text>
</comment>
<dbReference type="GO" id="GO:0050821">
    <property type="term" value="P:protein stabilization"/>
    <property type="evidence" value="ECO:0007669"/>
    <property type="project" value="TreeGrafter"/>
</dbReference>
<protein>
    <recommendedName>
        <fullName evidence="5">DNL-type domain-containing protein</fullName>
    </recommendedName>
</protein>
<accession>A0AA88HNH7</accession>
<dbReference type="EMBL" id="JAVRJZ010000015">
    <property type="protein sequence ID" value="KAK2712158.1"/>
    <property type="molecule type" value="Genomic_DNA"/>
</dbReference>
<dbReference type="Proteomes" id="UP001187531">
    <property type="component" value="Unassembled WGS sequence"/>
</dbReference>
<dbReference type="Pfam" id="PF05180">
    <property type="entry name" value="zf-DNL"/>
    <property type="match status" value="1"/>
</dbReference>
<name>A0AA88HNH7_ARTSF</name>
<dbReference type="EMBL" id="JAVRJZ010000015">
    <property type="protein sequence ID" value="KAK2712156.1"/>
    <property type="molecule type" value="Genomic_DNA"/>
</dbReference>
<dbReference type="AlphaFoldDB" id="A0AA88HNH7"/>
<reference evidence="6" key="1">
    <citation type="submission" date="2023-07" db="EMBL/GenBank/DDBJ databases">
        <title>Chromosome-level genome assembly of Artemia franciscana.</title>
        <authorList>
            <person name="Jo E."/>
        </authorList>
    </citation>
    <scope>NUCLEOTIDE SEQUENCE</scope>
    <source>
        <tissue evidence="6">Whole body</tissue>
    </source>
</reference>
<evidence type="ECO:0000256" key="4">
    <source>
        <dbReference type="PROSITE-ProRule" id="PRU00834"/>
    </source>
</evidence>
<feature type="domain" description="DNL-type" evidence="5">
    <location>
        <begin position="65"/>
        <end position="153"/>
    </location>
</feature>
<dbReference type="EMBL" id="JAVRJZ010000015">
    <property type="protein sequence ID" value="KAK2712157.1"/>
    <property type="molecule type" value="Genomic_DNA"/>
</dbReference>
<keyword evidence="1" id="KW-0479">Metal-binding</keyword>
<dbReference type="GO" id="GO:0030150">
    <property type="term" value="P:protein import into mitochondrial matrix"/>
    <property type="evidence" value="ECO:0007669"/>
    <property type="project" value="TreeGrafter"/>
</dbReference>
<dbReference type="GO" id="GO:0008270">
    <property type="term" value="F:zinc ion binding"/>
    <property type="evidence" value="ECO:0007669"/>
    <property type="project" value="UniProtKB-KW"/>
</dbReference>
<gene>
    <name evidence="6" type="ORF">QYM36_011001</name>
</gene>
<evidence type="ECO:0000256" key="3">
    <source>
        <dbReference type="ARBA" id="ARBA00022833"/>
    </source>
</evidence>
<dbReference type="GO" id="GO:0006457">
    <property type="term" value="P:protein folding"/>
    <property type="evidence" value="ECO:0007669"/>
    <property type="project" value="TreeGrafter"/>
</dbReference>
<keyword evidence="7" id="KW-1185">Reference proteome</keyword>
<dbReference type="GO" id="GO:0051087">
    <property type="term" value="F:protein-folding chaperone binding"/>
    <property type="evidence" value="ECO:0007669"/>
    <property type="project" value="TreeGrafter"/>
</dbReference>
<dbReference type="InterPro" id="IPR007853">
    <property type="entry name" value="Znf_DNL-typ"/>
</dbReference>
<evidence type="ECO:0000259" key="5">
    <source>
        <dbReference type="PROSITE" id="PS51501"/>
    </source>
</evidence>
<evidence type="ECO:0000313" key="6">
    <source>
        <dbReference type="EMBL" id="KAK2712158.1"/>
    </source>
</evidence>
<organism evidence="6 7">
    <name type="scientific">Artemia franciscana</name>
    <name type="common">Brine shrimp</name>
    <name type="synonym">Artemia sanfranciscana</name>
    <dbReference type="NCBI Taxonomy" id="6661"/>
    <lineage>
        <taxon>Eukaryota</taxon>
        <taxon>Metazoa</taxon>
        <taxon>Ecdysozoa</taxon>
        <taxon>Arthropoda</taxon>
        <taxon>Crustacea</taxon>
        <taxon>Branchiopoda</taxon>
        <taxon>Anostraca</taxon>
        <taxon>Artemiidae</taxon>
        <taxon>Artemia</taxon>
    </lineage>
</organism>
<evidence type="ECO:0000256" key="1">
    <source>
        <dbReference type="ARBA" id="ARBA00022723"/>
    </source>
</evidence>
<dbReference type="GO" id="GO:0005739">
    <property type="term" value="C:mitochondrion"/>
    <property type="evidence" value="ECO:0007669"/>
    <property type="project" value="TreeGrafter"/>
</dbReference>
<dbReference type="PROSITE" id="PS51501">
    <property type="entry name" value="ZF_DNL"/>
    <property type="match status" value="1"/>
</dbReference>